<evidence type="ECO:0000313" key="2">
    <source>
        <dbReference type="Proteomes" id="UP000422221"/>
    </source>
</evidence>
<dbReference type="GeneID" id="93115901"/>
<proteinExistence type="predicted"/>
<sequence length="399" mass="44308">MENIITKSMVCSAIAIIGFSAITKAQCPNFTYYPINQAIGWNSSEYYKVIDLDAATLTDAAKYPRTGAIDGQDDNVDYEQNILKSPTGDGNITVPLYNPAEEQGQYVPSGYNYDIKFVRCVFAPDHYTSALTKDDNGMLPSGNTNACTINDNTCLVGNVYGKQGFIELSRQAASAGEPANSKCGYIQLDNLYGVERIQWSYSSTSWKRGVICEIRLGGEGAEWLPQRIIPSETNAYATFSEQGYEFEELINAVDGEDAETPVSVRFRVFDCDTLTWASEYNLDPKDRSPEYYYARPGVLQPVRIHQIKVYSAFTGAEMAQKIQEATGVHGTTDECFYVRKEGLELCASEECSMELYTVEGKQIRRVQGKKMGVSDLDKGIYILKAINSDGIVKNTKFSL</sequence>
<evidence type="ECO:0000313" key="1">
    <source>
        <dbReference type="EMBL" id="KAA3770652.1"/>
    </source>
</evidence>
<organism evidence="1 2">
    <name type="scientific">Bacteroides salyersiae</name>
    <dbReference type="NCBI Taxonomy" id="291644"/>
    <lineage>
        <taxon>Bacteria</taxon>
        <taxon>Pseudomonadati</taxon>
        <taxon>Bacteroidota</taxon>
        <taxon>Bacteroidia</taxon>
        <taxon>Bacteroidales</taxon>
        <taxon>Bacteroidaceae</taxon>
        <taxon>Bacteroides</taxon>
    </lineage>
</organism>
<protein>
    <submittedName>
        <fullName evidence="1">T9SS type A sorting domain-containing protein</fullName>
    </submittedName>
</protein>
<dbReference type="Proteomes" id="UP000422221">
    <property type="component" value="Unassembled WGS sequence"/>
</dbReference>
<reference evidence="1 2" key="1">
    <citation type="journal article" date="2019" name="Nat. Med.">
        <title>A library of human gut bacterial isolates paired with longitudinal multiomics data enables mechanistic microbiome research.</title>
        <authorList>
            <person name="Poyet M."/>
            <person name="Groussin M."/>
            <person name="Gibbons S.M."/>
            <person name="Avila-Pacheco J."/>
            <person name="Jiang X."/>
            <person name="Kearney S.M."/>
            <person name="Perrotta A.R."/>
            <person name="Berdy B."/>
            <person name="Zhao S."/>
            <person name="Lieberman T.D."/>
            <person name="Swanson P.K."/>
            <person name="Smith M."/>
            <person name="Roesemann S."/>
            <person name="Alexander J.E."/>
            <person name="Rich S.A."/>
            <person name="Livny J."/>
            <person name="Vlamakis H."/>
            <person name="Clish C."/>
            <person name="Bullock K."/>
            <person name="Deik A."/>
            <person name="Scott J."/>
            <person name="Pierce K.A."/>
            <person name="Xavier R.J."/>
            <person name="Alm E.J."/>
        </authorList>
    </citation>
    <scope>NUCLEOTIDE SEQUENCE [LARGE SCALE GENOMIC DNA]</scope>
    <source>
        <strain evidence="1 2">BIOML-A10</strain>
    </source>
</reference>
<name>A0A7J4XPD0_9BACE</name>
<gene>
    <name evidence="1" type="ORF">F3F73_01520</name>
</gene>
<comment type="caution">
    <text evidence="1">The sequence shown here is derived from an EMBL/GenBank/DDBJ whole genome shotgun (WGS) entry which is preliminary data.</text>
</comment>
<accession>A0A7J4XPD0</accession>
<dbReference type="RefSeq" id="WP_005925577.1">
    <property type="nucleotide sequence ID" value="NZ_CABKSE010000001.1"/>
</dbReference>
<dbReference type="EMBL" id="VWMK01000001">
    <property type="protein sequence ID" value="KAA3770652.1"/>
    <property type="molecule type" value="Genomic_DNA"/>
</dbReference>
<dbReference type="AlphaFoldDB" id="A0A7J4XPD0"/>